<proteinExistence type="predicted"/>
<dbReference type="InterPro" id="IPR013965">
    <property type="entry name" value="DASH_Dad3"/>
</dbReference>
<sequence>MPGASRDGAGDVVSDEELRLLEVMASMSQSVMQLNHVLTKLNRQTVELATEMRTAERQMSALYLPFQAAIYQLQSQKRKQQPAASEMDHAVTGTRTEL</sequence>
<dbReference type="Proteomes" id="UP001209570">
    <property type="component" value="Unassembled WGS sequence"/>
</dbReference>
<evidence type="ECO:0000313" key="3">
    <source>
        <dbReference type="Proteomes" id="UP001209570"/>
    </source>
</evidence>
<organism evidence="2 3">
    <name type="scientific">Pythium insidiosum</name>
    <name type="common">Pythiosis disease agent</name>
    <dbReference type="NCBI Taxonomy" id="114742"/>
    <lineage>
        <taxon>Eukaryota</taxon>
        <taxon>Sar</taxon>
        <taxon>Stramenopiles</taxon>
        <taxon>Oomycota</taxon>
        <taxon>Peronosporomycetes</taxon>
        <taxon>Pythiales</taxon>
        <taxon>Pythiaceae</taxon>
        <taxon>Pythium</taxon>
    </lineage>
</organism>
<feature type="region of interest" description="Disordered" evidence="1">
    <location>
        <begin position="75"/>
        <end position="98"/>
    </location>
</feature>
<comment type="caution">
    <text evidence="2">The sequence shown here is derived from an EMBL/GenBank/DDBJ whole genome shotgun (WGS) entry which is preliminary data.</text>
</comment>
<dbReference type="Pfam" id="PF08656">
    <property type="entry name" value="DASH_Dad3"/>
    <property type="match status" value="1"/>
</dbReference>
<protein>
    <submittedName>
        <fullName evidence="2">Uncharacterized protein</fullName>
    </submittedName>
</protein>
<gene>
    <name evidence="2" type="ORF">P43SY_009389</name>
</gene>
<accession>A0AAD5L8E0</accession>
<dbReference type="GO" id="GO:0008608">
    <property type="term" value="P:attachment of spindle microtubules to kinetochore"/>
    <property type="evidence" value="ECO:0007669"/>
    <property type="project" value="InterPro"/>
</dbReference>
<name>A0AAD5L8E0_PYTIN</name>
<dbReference type="AlphaFoldDB" id="A0AAD5L8E0"/>
<dbReference type="GO" id="GO:0042729">
    <property type="term" value="C:DASH complex"/>
    <property type="evidence" value="ECO:0007669"/>
    <property type="project" value="InterPro"/>
</dbReference>
<dbReference type="GO" id="GO:0072686">
    <property type="term" value="C:mitotic spindle"/>
    <property type="evidence" value="ECO:0007669"/>
    <property type="project" value="InterPro"/>
</dbReference>
<keyword evidence="3" id="KW-1185">Reference proteome</keyword>
<evidence type="ECO:0000313" key="2">
    <source>
        <dbReference type="EMBL" id="KAJ0392714.1"/>
    </source>
</evidence>
<reference evidence="2" key="1">
    <citation type="submission" date="2021-12" db="EMBL/GenBank/DDBJ databases">
        <title>Prjna785345.</title>
        <authorList>
            <person name="Rujirawat T."/>
            <person name="Krajaejun T."/>
        </authorList>
    </citation>
    <scope>NUCLEOTIDE SEQUENCE</scope>
    <source>
        <strain evidence="2">Pi057C3</strain>
    </source>
</reference>
<evidence type="ECO:0000256" key="1">
    <source>
        <dbReference type="SAM" id="MobiDB-lite"/>
    </source>
</evidence>
<dbReference type="EMBL" id="JAKCXM010000585">
    <property type="protein sequence ID" value="KAJ0392714.1"/>
    <property type="molecule type" value="Genomic_DNA"/>
</dbReference>